<dbReference type="RefSeq" id="WP_197004038.1">
    <property type="nucleotide sequence ID" value="NZ_BONS01000022.1"/>
</dbReference>
<accession>A0A8J7GI80</accession>
<comment type="caution">
    <text evidence="1">The sequence shown here is derived from an EMBL/GenBank/DDBJ whole genome shotgun (WGS) entry which is preliminary data.</text>
</comment>
<dbReference type="AlphaFoldDB" id="A0A8J7GI80"/>
<protein>
    <submittedName>
        <fullName evidence="1">Uncharacterized protein</fullName>
    </submittedName>
</protein>
<reference evidence="1" key="1">
    <citation type="submission" date="2020-11" db="EMBL/GenBank/DDBJ databases">
        <title>Sequencing the genomes of 1000 actinobacteria strains.</title>
        <authorList>
            <person name="Klenk H.-P."/>
        </authorList>
    </citation>
    <scope>NUCLEOTIDE SEQUENCE</scope>
    <source>
        <strain evidence="1">DSM 45356</strain>
    </source>
</reference>
<dbReference type="Proteomes" id="UP000622552">
    <property type="component" value="Unassembled WGS sequence"/>
</dbReference>
<proteinExistence type="predicted"/>
<gene>
    <name evidence="1" type="ORF">IW245_003331</name>
</gene>
<evidence type="ECO:0000313" key="1">
    <source>
        <dbReference type="EMBL" id="MBG6137137.1"/>
    </source>
</evidence>
<keyword evidence="2" id="KW-1185">Reference proteome</keyword>
<dbReference type="EMBL" id="JADOUF010000001">
    <property type="protein sequence ID" value="MBG6137137.1"/>
    <property type="molecule type" value="Genomic_DNA"/>
</dbReference>
<name>A0A8J7GI80_9ACTN</name>
<sequence>MTDESGPTGRDLLEQWLRALTILGDSSLTPQERLDLITEVNPPEQLDLRISTPLPQVDVEAIQNAFARAASLHSRKTSVHILVENQLIAWLGEATDSSREQVLQRLALSLDQAL</sequence>
<evidence type="ECO:0000313" key="2">
    <source>
        <dbReference type="Proteomes" id="UP000622552"/>
    </source>
</evidence>
<organism evidence="1 2">
    <name type="scientific">Longispora fulva</name>
    <dbReference type="NCBI Taxonomy" id="619741"/>
    <lineage>
        <taxon>Bacteria</taxon>
        <taxon>Bacillati</taxon>
        <taxon>Actinomycetota</taxon>
        <taxon>Actinomycetes</taxon>
        <taxon>Micromonosporales</taxon>
        <taxon>Micromonosporaceae</taxon>
        <taxon>Longispora</taxon>
    </lineage>
</organism>